<proteinExistence type="predicted"/>
<dbReference type="RefSeq" id="WP_192788416.1">
    <property type="nucleotide sequence ID" value="NZ_JADBEK010000001.1"/>
</dbReference>
<evidence type="ECO:0000313" key="3">
    <source>
        <dbReference type="Proteomes" id="UP000633509"/>
    </source>
</evidence>
<feature type="chain" id="PRO_5046344786" description="Secreted protein" evidence="1">
    <location>
        <begin position="35"/>
        <end position="139"/>
    </location>
</feature>
<organism evidence="2 3">
    <name type="scientific">Nonomuraea angiospora</name>
    <dbReference type="NCBI Taxonomy" id="46172"/>
    <lineage>
        <taxon>Bacteria</taxon>
        <taxon>Bacillati</taxon>
        <taxon>Actinomycetota</taxon>
        <taxon>Actinomycetes</taxon>
        <taxon>Streptosporangiales</taxon>
        <taxon>Streptosporangiaceae</taxon>
        <taxon>Nonomuraea</taxon>
    </lineage>
</organism>
<keyword evidence="1" id="KW-0732">Signal</keyword>
<accession>A0ABR9M5F8</accession>
<evidence type="ECO:0000256" key="1">
    <source>
        <dbReference type="SAM" id="SignalP"/>
    </source>
</evidence>
<dbReference type="EMBL" id="JADBEK010000001">
    <property type="protein sequence ID" value="MBE1588139.1"/>
    <property type="molecule type" value="Genomic_DNA"/>
</dbReference>
<keyword evidence="3" id="KW-1185">Reference proteome</keyword>
<gene>
    <name evidence="2" type="ORF">H4W80_006397</name>
</gene>
<comment type="caution">
    <text evidence="2">The sequence shown here is derived from an EMBL/GenBank/DDBJ whole genome shotgun (WGS) entry which is preliminary data.</text>
</comment>
<evidence type="ECO:0008006" key="4">
    <source>
        <dbReference type="Google" id="ProtNLM"/>
    </source>
</evidence>
<evidence type="ECO:0000313" key="2">
    <source>
        <dbReference type="EMBL" id="MBE1588139.1"/>
    </source>
</evidence>
<sequence length="139" mass="15168">MAHRYAVQMAKRAGAALAMVPVLAAALTQGPATAATMGPISPTGLDSYQLRTCVAAGHYDIKAFTINGLNQNNDYVASPKLELAGNRAGERCKGLDDWWWKGVVDVDFWDDNDNKLGTRQCYVYPGGDPSVKWWKCLFA</sequence>
<protein>
    <recommendedName>
        <fullName evidence="4">Secreted protein</fullName>
    </recommendedName>
</protein>
<name>A0ABR9M5F8_9ACTN</name>
<reference evidence="2 3" key="1">
    <citation type="submission" date="2020-10" db="EMBL/GenBank/DDBJ databases">
        <title>Sequencing the genomes of 1000 actinobacteria strains.</title>
        <authorList>
            <person name="Klenk H.-P."/>
        </authorList>
    </citation>
    <scope>NUCLEOTIDE SEQUENCE [LARGE SCALE GENOMIC DNA]</scope>
    <source>
        <strain evidence="2 3">DSM 43173</strain>
    </source>
</reference>
<dbReference type="Proteomes" id="UP000633509">
    <property type="component" value="Unassembled WGS sequence"/>
</dbReference>
<feature type="signal peptide" evidence="1">
    <location>
        <begin position="1"/>
        <end position="34"/>
    </location>
</feature>